<reference evidence="10 11" key="1">
    <citation type="submission" date="2018-05" db="EMBL/GenBank/DDBJ databases">
        <title>Amnibacterium sp. M8JJ-5, whole genome shotgun sequence.</title>
        <authorList>
            <person name="Tuo L."/>
        </authorList>
    </citation>
    <scope>NUCLEOTIDE SEQUENCE [LARGE SCALE GENOMIC DNA]</scope>
    <source>
        <strain evidence="10 11">M8JJ-5</strain>
    </source>
</reference>
<evidence type="ECO:0000256" key="5">
    <source>
        <dbReference type="ARBA" id="ARBA00022692"/>
    </source>
</evidence>
<feature type="transmembrane region" description="Helical" evidence="9">
    <location>
        <begin position="218"/>
        <end position="237"/>
    </location>
</feature>
<dbReference type="Pfam" id="PF00230">
    <property type="entry name" value="MIP"/>
    <property type="match status" value="1"/>
</dbReference>
<dbReference type="InterPro" id="IPR023271">
    <property type="entry name" value="Aquaporin-like"/>
</dbReference>
<gene>
    <name evidence="10" type="ORF">DDQ50_15755</name>
</gene>
<evidence type="ECO:0000256" key="8">
    <source>
        <dbReference type="RuleBase" id="RU000477"/>
    </source>
</evidence>
<keyword evidence="4" id="KW-1003">Cell membrane</keyword>
<keyword evidence="3 8" id="KW-0813">Transport</keyword>
<dbReference type="PANTHER" id="PTHR19139">
    <property type="entry name" value="AQUAPORIN TRANSPORTER"/>
    <property type="match status" value="1"/>
</dbReference>
<sequence>MLLSPSAGSSLRAGSRDLATTVRASGVTAALVSGHDEPAERPVPGGIRPYSRAAAEVAGTFLLVFGLVGAALLTSGDTNGAGSQPGTGLLGVALALGLAVTAGGYAFGPISGGHFNPAVTVGVAIAGRLPWRLVPLYLIAQFVGAVAGAASVFGLIAGGSSGFLDTAIASGFASNGYADLSPGGFGLLPVVAVEFIATAVLLFVVLATMHPTKGTPAAPLVIGLTLSSMLLVALPIDNASSNPARSLATALFGGGDWLVQVWVFILVPVIGGALAALVYPRLFAPKDEAVAA</sequence>
<dbReference type="AlphaFoldDB" id="A0A2V1HR83"/>
<evidence type="ECO:0000256" key="9">
    <source>
        <dbReference type="SAM" id="Phobius"/>
    </source>
</evidence>
<dbReference type="Gene3D" id="1.20.1080.10">
    <property type="entry name" value="Glycerol uptake facilitator protein"/>
    <property type="match status" value="1"/>
</dbReference>
<dbReference type="SUPFAM" id="SSF81338">
    <property type="entry name" value="Aquaporin-like"/>
    <property type="match status" value="1"/>
</dbReference>
<dbReference type="EMBL" id="QEOP01000004">
    <property type="protein sequence ID" value="PVZ93480.1"/>
    <property type="molecule type" value="Genomic_DNA"/>
</dbReference>
<dbReference type="GO" id="GO:0015250">
    <property type="term" value="F:water channel activity"/>
    <property type="evidence" value="ECO:0007669"/>
    <property type="project" value="TreeGrafter"/>
</dbReference>
<feature type="transmembrane region" description="Helical" evidence="9">
    <location>
        <begin position="53"/>
        <end position="74"/>
    </location>
</feature>
<dbReference type="PANTHER" id="PTHR19139:SF199">
    <property type="entry name" value="MIP17260P"/>
    <property type="match status" value="1"/>
</dbReference>
<dbReference type="Proteomes" id="UP000244893">
    <property type="component" value="Unassembled WGS sequence"/>
</dbReference>
<feature type="transmembrane region" description="Helical" evidence="9">
    <location>
        <begin position="184"/>
        <end position="206"/>
    </location>
</feature>
<evidence type="ECO:0000256" key="2">
    <source>
        <dbReference type="ARBA" id="ARBA00006175"/>
    </source>
</evidence>
<feature type="transmembrane region" description="Helical" evidence="9">
    <location>
        <begin position="138"/>
        <end position="164"/>
    </location>
</feature>
<evidence type="ECO:0000256" key="4">
    <source>
        <dbReference type="ARBA" id="ARBA00022475"/>
    </source>
</evidence>
<comment type="similarity">
    <text evidence="2 8">Belongs to the MIP/aquaporin (TC 1.A.8) family.</text>
</comment>
<proteinExistence type="inferred from homology"/>
<evidence type="ECO:0000256" key="7">
    <source>
        <dbReference type="ARBA" id="ARBA00023136"/>
    </source>
</evidence>
<comment type="subcellular location">
    <subcellularLocation>
        <location evidence="1">Cell membrane</location>
        <topology evidence="1">Multi-pass membrane protein</topology>
    </subcellularLocation>
</comment>
<keyword evidence="7 9" id="KW-0472">Membrane</keyword>
<feature type="transmembrane region" description="Helical" evidence="9">
    <location>
        <begin position="86"/>
        <end position="108"/>
    </location>
</feature>
<evidence type="ECO:0000256" key="1">
    <source>
        <dbReference type="ARBA" id="ARBA00004651"/>
    </source>
</evidence>
<dbReference type="InterPro" id="IPR000425">
    <property type="entry name" value="MIP"/>
</dbReference>
<dbReference type="InterPro" id="IPR034294">
    <property type="entry name" value="Aquaporin_transptr"/>
</dbReference>
<accession>A0A2V1HR83</accession>
<dbReference type="InterPro" id="IPR022357">
    <property type="entry name" value="MIP_CS"/>
</dbReference>
<organism evidence="10 11">
    <name type="scientific">Amnibacterium flavum</name>
    <dbReference type="NCBI Taxonomy" id="2173173"/>
    <lineage>
        <taxon>Bacteria</taxon>
        <taxon>Bacillati</taxon>
        <taxon>Actinomycetota</taxon>
        <taxon>Actinomycetes</taxon>
        <taxon>Micrococcales</taxon>
        <taxon>Microbacteriaceae</taxon>
        <taxon>Amnibacterium</taxon>
    </lineage>
</organism>
<keyword evidence="6 9" id="KW-1133">Transmembrane helix</keyword>
<dbReference type="GO" id="GO:0005886">
    <property type="term" value="C:plasma membrane"/>
    <property type="evidence" value="ECO:0007669"/>
    <property type="project" value="UniProtKB-SubCell"/>
</dbReference>
<dbReference type="PRINTS" id="PR00783">
    <property type="entry name" value="MINTRINSICP"/>
</dbReference>
<comment type="caution">
    <text evidence="10">The sequence shown here is derived from an EMBL/GenBank/DDBJ whole genome shotgun (WGS) entry which is preliminary data.</text>
</comment>
<name>A0A2V1HR83_9MICO</name>
<dbReference type="OrthoDB" id="9807293at2"/>
<feature type="transmembrane region" description="Helical" evidence="9">
    <location>
        <begin position="257"/>
        <end position="279"/>
    </location>
</feature>
<evidence type="ECO:0000256" key="3">
    <source>
        <dbReference type="ARBA" id="ARBA00022448"/>
    </source>
</evidence>
<evidence type="ECO:0000313" key="10">
    <source>
        <dbReference type="EMBL" id="PVZ93480.1"/>
    </source>
</evidence>
<protein>
    <submittedName>
        <fullName evidence="10">Aquaporin Z</fullName>
    </submittedName>
</protein>
<keyword evidence="11" id="KW-1185">Reference proteome</keyword>
<keyword evidence="5 8" id="KW-0812">Transmembrane</keyword>
<dbReference type="PROSITE" id="PS00221">
    <property type="entry name" value="MIP"/>
    <property type="match status" value="1"/>
</dbReference>
<evidence type="ECO:0000313" key="11">
    <source>
        <dbReference type="Proteomes" id="UP000244893"/>
    </source>
</evidence>
<evidence type="ECO:0000256" key="6">
    <source>
        <dbReference type="ARBA" id="ARBA00022989"/>
    </source>
</evidence>